<comment type="caution">
    <text evidence="2">The sequence shown here is derived from an EMBL/GenBank/DDBJ whole genome shotgun (WGS) entry which is preliminary data.</text>
</comment>
<feature type="region of interest" description="Disordered" evidence="1">
    <location>
        <begin position="22"/>
        <end position="55"/>
    </location>
</feature>
<evidence type="ECO:0000256" key="1">
    <source>
        <dbReference type="SAM" id="MobiDB-lite"/>
    </source>
</evidence>
<reference evidence="2 3" key="1">
    <citation type="submission" date="2018-08" db="EMBL/GenBank/DDBJ databases">
        <title>Genome and evolution of the arbuscular mycorrhizal fungus Diversispora epigaea (formerly Glomus versiforme) and its bacterial endosymbionts.</title>
        <authorList>
            <person name="Sun X."/>
            <person name="Fei Z."/>
            <person name="Harrison M."/>
        </authorList>
    </citation>
    <scope>NUCLEOTIDE SEQUENCE [LARGE SCALE GENOMIC DNA]</scope>
    <source>
        <strain evidence="2 3">IT104</strain>
    </source>
</reference>
<protein>
    <submittedName>
        <fullName evidence="2">Uncharacterized protein</fullName>
    </submittedName>
</protein>
<dbReference type="Proteomes" id="UP000266861">
    <property type="component" value="Unassembled WGS sequence"/>
</dbReference>
<evidence type="ECO:0000313" key="3">
    <source>
        <dbReference type="Proteomes" id="UP000266861"/>
    </source>
</evidence>
<accession>A0A397IJZ1</accession>
<dbReference type="EMBL" id="PQFF01000202">
    <property type="protein sequence ID" value="RHZ75182.1"/>
    <property type="molecule type" value="Genomic_DNA"/>
</dbReference>
<organism evidence="2 3">
    <name type="scientific">Diversispora epigaea</name>
    <dbReference type="NCBI Taxonomy" id="1348612"/>
    <lineage>
        <taxon>Eukaryota</taxon>
        <taxon>Fungi</taxon>
        <taxon>Fungi incertae sedis</taxon>
        <taxon>Mucoromycota</taxon>
        <taxon>Glomeromycotina</taxon>
        <taxon>Glomeromycetes</taxon>
        <taxon>Diversisporales</taxon>
        <taxon>Diversisporaceae</taxon>
        <taxon>Diversispora</taxon>
    </lineage>
</organism>
<gene>
    <name evidence="2" type="ORF">Glove_217g83</name>
</gene>
<proteinExistence type="predicted"/>
<keyword evidence="3" id="KW-1185">Reference proteome</keyword>
<feature type="compositionally biased region" description="Polar residues" evidence="1">
    <location>
        <begin position="23"/>
        <end position="49"/>
    </location>
</feature>
<name>A0A397IJZ1_9GLOM</name>
<dbReference type="AlphaFoldDB" id="A0A397IJZ1"/>
<evidence type="ECO:0000313" key="2">
    <source>
        <dbReference type="EMBL" id="RHZ75182.1"/>
    </source>
</evidence>
<sequence length="84" mass="9409">MRTRATNSMNLSSILKKAYKDSNPLTGALNSNTETLNTGTKNTIINNSDNQRKRKVTKMKIKKLIKNMNEDADNDSETVASQTF</sequence>